<dbReference type="EMBL" id="FUYG01000013">
    <property type="protein sequence ID" value="SKB02762.1"/>
    <property type="molecule type" value="Genomic_DNA"/>
</dbReference>
<organism evidence="5 6">
    <name type="scientific">Agreia bicolorata</name>
    <dbReference type="NCBI Taxonomy" id="110935"/>
    <lineage>
        <taxon>Bacteria</taxon>
        <taxon>Bacillati</taxon>
        <taxon>Actinomycetota</taxon>
        <taxon>Actinomycetes</taxon>
        <taxon>Micrococcales</taxon>
        <taxon>Microbacteriaceae</taxon>
        <taxon>Agreia</taxon>
    </lineage>
</organism>
<dbReference type="CDD" id="cd06267">
    <property type="entry name" value="PBP1_LacI_sugar_binding-like"/>
    <property type="match status" value="1"/>
</dbReference>
<protein>
    <submittedName>
        <fullName evidence="5">Transcriptional regulator, LacI family</fullName>
    </submittedName>
</protein>
<dbReference type="Pfam" id="PF00356">
    <property type="entry name" value="LacI"/>
    <property type="match status" value="1"/>
</dbReference>
<dbReference type="AlphaFoldDB" id="A0A1T4YLX0"/>
<dbReference type="CDD" id="cd01392">
    <property type="entry name" value="HTH_LacI"/>
    <property type="match status" value="1"/>
</dbReference>
<dbReference type="InterPro" id="IPR028082">
    <property type="entry name" value="Peripla_BP_I"/>
</dbReference>
<dbReference type="PANTHER" id="PTHR30146">
    <property type="entry name" value="LACI-RELATED TRANSCRIPTIONAL REPRESSOR"/>
    <property type="match status" value="1"/>
</dbReference>
<proteinExistence type="predicted"/>
<evidence type="ECO:0000259" key="4">
    <source>
        <dbReference type="PROSITE" id="PS50932"/>
    </source>
</evidence>
<dbReference type="RefSeq" id="WP_078715493.1">
    <property type="nucleotide sequence ID" value="NZ_FUYG01000013.1"/>
</dbReference>
<dbReference type="SUPFAM" id="SSF47413">
    <property type="entry name" value="lambda repressor-like DNA-binding domains"/>
    <property type="match status" value="1"/>
</dbReference>
<dbReference type="Gene3D" id="1.10.260.40">
    <property type="entry name" value="lambda repressor-like DNA-binding domains"/>
    <property type="match status" value="1"/>
</dbReference>
<dbReference type="Pfam" id="PF13377">
    <property type="entry name" value="Peripla_BP_3"/>
    <property type="match status" value="1"/>
</dbReference>
<dbReference type="GO" id="GO:0000976">
    <property type="term" value="F:transcription cis-regulatory region binding"/>
    <property type="evidence" value="ECO:0007669"/>
    <property type="project" value="TreeGrafter"/>
</dbReference>
<evidence type="ECO:0000313" key="5">
    <source>
        <dbReference type="EMBL" id="SKB02762.1"/>
    </source>
</evidence>
<dbReference type="Gene3D" id="3.40.50.2300">
    <property type="match status" value="2"/>
</dbReference>
<dbReference type="GO" id="GO:0003700">
    <property type="term" value="F:DNA-binding transcription factor activity"/>
    <property type="evidence" value="ECO:0007669"/>
    <property type="project" value="TreeGrafter"/>
</dbReference>
<accession>A0A1T4YLX0</accession>
<evidence type="ECO:0000256" key="2">
    <source>
        <dbReference type="ARBA" id="ARBA00023125"/>
    </source>
</evidence>
<dbReference type="PANTHER" id="PTHR30146:SF155">
    <property type="entry name" value="ALANINE RACEMASE"/>
    <property type="match status" value="1"/>
</dbReference>
<dbReference type="PROSITE" id="PS50932">
    <property type="entry name" value="HTH_LACI_2"/>
    <property type="match status" value="1"/>
</dbReference>
<sequence length="350" mass="36947">MKASRPTIADVARAAGVSKGLVSFALNDRPGVSPESRARILAVADELGWSPSVRARSLSSNVSFAVGLVIARDPEIIADDSFFPSFISGVEQVLAPRGQSLVLSVVGDERLEEATYRRLAAERRVDGVILTDLRSDDSRVPLLREIGLRAISLGRTDVDASAIPAVTLDDAPAIHDAVRHLVGLGHTRIAHVAGPARMLHAARRKASFLHAIASSNLATPTVIETDFSAADGARATAELLDRAKRPTAIVYANDAMAIAGLGVARRAGLDVPGDVSIVGFDDSAIGRYIEPSLTTVATDARGWGFTAADALLRLVEGEEVADIELPPAQLVVRASTATAPTEPTTDRRHR</sequence>
<keyword evidence="1" id="KW-0805">Transcription regulation</keyword>
<dbReference type="InterPro" id="IPR010982">
    <property type="entry name" value="Lambda_DNA-bd_dom_sf"/>
</dbReference>
<dbReference type="InterPro" id="IPR046335">
    <property type="entry name" value="LacI/GalR-like_sensor"/>
</dbReference>
<evidence type="ECO:0000256" key="3">
    <source>
        <dbReference type="ARBA" id="ARBA00023163"/>
    </source>
</evidence>
<dbReference type="SMART" id="SM00354">
    <property type="entry name" value="HTH_LACI"/>
    <property type="match status" value="1"/>
</dbReference>
<dbReference type="InterPro" id="IPR000843">
    <property type="entry name" value="HTH_LacI"/>
</dbReference>
<dbReference type="SUPFAM" id="SSF53822">
    <property type="entry name" value="Periplasmic binding protein-like I"/>
    <property type="match status" value="1"/>
</dbReference>
<evidence type="ECO:0000313" key="6">
    <source>
        <dbReference type="Proteomes" id="UP000189735"/>
    </source>
</evidence>
<reference evidence="6" key="1">
    <citation type="submission" date="2017-02" db="EMBL/GenBank/DDBJ databases">
        <authorList>
            <person name="Varghese N."/>
            <person name="Submissions S."/>
        </authorList>
    </citation>
    <scope>NUCLEOTIDE SEQUENCE [LARGE SCALE GENOMIC DNA]</scope>
    <source>
        <strain evidence="6">VKM Ac-2052</strain>
    </source>
</reference>
<name>A0A1T4YLX0_9MICO</name>
<gene>
    <name evidence="5" type="ORF">SAMN06295879_3584</name>
</gene>
<keyword evidence="2" id="KW-0238">DNA-binding</keyword>
<dbReference type="Proteomes" id="UP000189735">
    <property type="component" value="Unassembled WGS sequence"/>
</dbReference>
<keyword evidence="3" id="KW-0804">Transcription</keyword>
<evidence type="ECO:0000256" key="1">
    <source>
        <dbReference type="ARBA" id="ARBA00023015"/>
    </source>
</evidence>
<feature type="domain" description="HTH lacI-type" evidence="4">
    <location>
        <begin position="6"/>
        <end position="60"/>
    </location>
</feature>